<comment type="similarity">
    <text evidence="1">Belongs to the 'phage' integrase family.</text>
</comment>
<dbReference type="SUPFAM" id="SSF56349">
    <property type="entry name" value="DNA breaking-rejoining enzymes"/>
    <property type="match status" value="1"/>
</dbReference>
<dbReference type="PANTHER" id="PTHR30349">
    <property type="entry name" value="PHAGE INTEGRASE-RELATED"/>
    <property type="match status" value="1"/>
</dbReference>
<keyword evidence="2" id="KW-0229">DNA integration</keyword>
<reference evidence="5 6" key="1">
    <citation type="journal article" date="2012" name="J. Bacteriol.">
        <title>Draft genome sequence of the cyanide-utilizing bacterium Pseudomonas fluorescens strain NCIMB 11764.</title>
        <authorList>
            <person name="Vilo C.A."/>
            <person name="Benedik M.J."/>
            <person name="Kunz D.A."/>
            <person name="Dong Q."/>
        </authorList>
    </citation>
    <scope>NUCLEOTIDE SEQUENCE [LARGE SCALE GENOMIC DNA]</scope>
    <source>
        <strain evidence="5 6">NCIMB 11764</strain>
    </source>
</reference>
<dbReference type="GO" id="GO:0015074">
    <property type="term" value="P:DNA integration"/>
    <property type="evidence" value="ECO:0007669"/>
    <property type="project" value="UniProtKB-KW"/>
</dbReference>
<evidence type="ECO:0000256" key="2">
    <source>
        <dbReference type="ARBA" id="ARBA00022908"/>
    </source>
</evidence>
<dbReference type="GO" id="GO:0006310">
    <property type="term" value="P:DNA recombination"/>
    <property type="evidence" value="ECO:0007669"/>
    <property type="project" value="UniProtKB-KW"/>
</dbReference>
<sequence>MSYTNPRHEGRLILIPNLQDAFAILHVSEAPRGSIESALEGAESNLLYKCDEVGSGNDRALFNFPFLFSANGNPWHEANDYLLSLMRDRAPASRRTDDVRRRASKLLDYLLFCEDNNLDWLDFSGARPSLRPTYKYFYHLIKEGRRSNQVINQYTAAVYHFYKYVSEHWHYLDLKRVDTIKQVRLIVQSPKGAKIIDAEKRSQTRRTPPSSSVPLGFVREDGEDLRPLSNLELGALLEAINEKKWSTIERLILLTSLMTGARKQSVLTIRLKHLKGFTEDKLVPECAYKLHAGPRTGIDTKFDKTQVLYVPKQLAEELVTLARSPMMRRRREKFRAQLEVSHPGLLIEEDDMYLFLSDQGNCYYMASNDPRYAIVRSPQTGQVTETIKRKLQSTASSQFPKDFTYHWLRATFAYQLYQRLQPLVQEGVLKLGEDIDFIQKRMHHESRETTENYLKLFNMTHEKVIAQEVWEKKLFNGNYEVMKLTVQE</sequence>
<dbReference type="AlphaFoldDB" id="A0A0K1QGX7"/>
<evidence type="ECO:0000256" key="1">
    <source>
        <dbReference type="ARBA" id="ARBA00008857"/>
    </source>
</evidence>
<evidence type="ECO:0000256" key="4">
    <source>
        <dbReference type="ARBA" id="ARBA00023172"/>
    </source>
</evidence>
<dbReference type="OrthoDB" id="8823540at2"/>
<gene>
    <name evidence="5" type="ORF">B723_00915</name>
</gene>
<keyword evidence="3" id="KW-0238">DNA-binding</keyword>
<dbReference type="RefSeq" id="WP_003132541.1">
    <property type="nucleotide sequence ID" value="NZ_CP010945.1"/>
</dbReference>
<dbReference type="InterPro" id="IPR011010">
    <property type="entry name" value="DNA_brk_join_enz"/>
</dbReference>
<evidence type="ECO:0000256" key="3">
    <source>
        <dbReference type="ARBA" id="ARBA00023125"/>
    </source>
</evidence>
<dbReference type="Proteomes" id="UP000017175">
    <property type="component" value="Chromosome"/>
</dbReference>
<keyword evidence="4" id="KW-0233">DNA recombination</keyword>
<evidence type="ECO:0000313" key="6">
    <source>
        <dbReference type="Proteomes" id="UP000017175"/>
    </source>
</evidence>
<dbReference type="InterPro" id="IPR013762">
    <property type="entry name" value="Integrase-like_cat_sf"/>
</dbReference>
<evidence type="ECO:0000313" key="5">
    <source>
        <dbReference type="EMBL" id="AKV05019.1"/>
    </source>
</evidence>
<accession>A0A0K1QGX7</accession>
<protein>
    <submittedName>
        <fullName evidence="5">Integrase</fullName>
    </submittedName>
</protein>
<dbReference type="Gene3D" id="1.10.443.10">
    <property type="entry name" value="Intergrase catalytic core"/>
    <property type="match status" value="1"/>
</dbReference>
<dbReference type="GO" id="GO:0003677">
    <property type="term" value="F:DNA binding"/>
    <property type="evidence" value="ECO:0007669"/>
    <property type="project" value="UniProtKB-KW"/>
</dbReference>
<dbReference type="CDD" id="cd00397">
    <property type="entry name" value="DNA_BRE_C"/>
    <property type="match status" value="1"/>
</dbReference>
<name>A0A0K1QGX7_PSEFL</name>
<dbReference type="InterPro" id="IPR050090">
    <property type="entry name" value="Tyrosine_recombinase_XerCD"/>
</dbReference>
<dbReference type="PANTHER" id="PTHR30349:SF41">
    <property type="entry name" value="INTEGRASE_RECOMBINASE PROTEIN MJ0367-RELATED"/>
    <property type="match status" value="1"/>
</dbReference>
<dbReference type="GeneID" id="77258904"/>
<proteinExistence type="inferred from homology"/>
<dbReference type="eggNOG" id="COG0582">
    <property type="taxonomic scope" value="Bacteria"/>
</dbReference>
<organism evidence="5 6">
    <name type="scientific">Pseudomonas fluorescens NCIMB 11764</name>
    <dbReference type="NCBI Taxonomy" id="1221522"/>
    <lineage>
        <taxon>Bacteria</taxon>
        <taxon>Pseudomonadati</taxon>
        <taxon>Pseudomonadota</taxon>
        <taxon>Gammaproteobacteria</taxon>
        <taxon>Pseudomonadales</taxon>
        <taxon>Pseudomonadaceae</taxon>
        <taxon>Pseudomonas</taxon>
    </lineage>
</organism>
<dbReference type="EMBL" id="CP010945">
    <property type="protein sequence ID" value="AKV05019.1"/>
    <property type="molecule type" value="Genomic_DNA"/>
</dbReference>